<reference evidence="3 4" key="1">
    <citation type="journal article" date="2015" name="Genome Announc.">
        <title>Complete Genome Sequence of the Type Strain Corynebacterium testudinoris DSM 44614, Recovered from Necrotic Lesions in the Mouth of a Tortoise.</title>
        <authorList>
            <person name="Ruckert C."/>
            <person name="Kriete M."/>
            <person name="Jaenicke S."/>
            <person name="Winkler A."/>
            <person name="Tauch A."/>
        </authorList>
    </citation>
    <scope>NUCLEOTIDE SEQUENCE [LARGE SCALE GENOMIC DNA]</scope>
    <source>
        <strain evidence="3 4">DSM 44614</strain>
    </source>
</reference>
<keyword evidence="4" id="KW-1185">Reference proteome</keyword>
<sequence>MRIHSLTLDNVRGIDHLELKELPDTGVIVIHGDNEKGKSTILDALHLVLNEKHSAKNKVVKAAKPVDRDVSPSVAVTMSLGPVTFTVEKTWFRDKSARLSLSSPQRQVFTGDEAEAKLKELIAEHLDSDLLSTLFLRQDDLGNSVDALGISSLTRALDGASGTQGAGIEDTGLMAAVNSEYQRYYTATGKQRGELAQAMDDVKAATEENSAAQASAAELDGYVLRHDHVTDTRARATAALPEAVAEAEAAAEVARVAAEAAAKAEALAGEVERAEREFQRATHAVEQRRMLIDAVVLAAAELDRRRAGLEDAAAAAATEAAQLVELGGKLEEAKRQQAVAAANVREARSVARRVEAAVRRDEVAAKHTQVTQLTTQIAELRQEHARLKVSDAHVRAVEEASQELILQQRLREQTTSKLQLTATTPGSVLVNGEEVSIGTEAVSVELERGSEITIGEVTARYLPGLAESAAEEDLVARATARVAELLQDLGCSSLDALRTRRDAYREVAEKLAALERERTSVLSGTDAESLAAELAGLTADGEGSEALPEDLDVAAATANVRATEEELDRLGAEAAELDAALTPWRERQATTALSTLTVRIEAAEQADGAAKKTLADAEEKAGAAELDGDVDKQRAARDAVVEQWRVAQAEVAAADPERAAGLHRTKATRVESLHKQIADSTTQLAELSGRIEMATGAAERLEKAEASLAAASHRLDSVQRRAEAVEMLRNTLHRHRDAARARYAQPFADELSRLARWVFGDDVEFQLSDTLQVTDRTVGEATVGLDFLSGGAKEQLAILTRFAIAELVSREDSDGWVPVPVVVDDALGSTDMHRLALMSTLFEQMGKKGQVIVLTCVPERYHLVQDRTEFAIDDLKMR</sequence>
<dbReference type="EMBL" id="CP011545">
    <property type="protein sequence ID" value="AKK08474.1"/>
    <property type="molecule type" value="Genomic_DNA"/>
</dbReference>
<evidence type="ECO:0000256" key="1">
    <source>
        <dbReference type="SAM" id="Coils"/>
    </source>
</evidence>
<dbReference type="SUPFAM" id="SSF52540">
    <property type="entry name" value="P-loop containing nucleoside triphosphate hydrolases"/>
    <property type="match status" value="1"/>
</dbReference>
<gene>
    <name evidence="3" type="ORF">CTEST_05135</name>
</gene>
<name>A0A0G3H4Y2_9CORY</name>
<dbReference type="PANTHER" id="PTHR41259:SF1">
    <property type="entry name" value="DOUBLE-STRAND BREAK REPAIR RAD50 ATPASE, PUTATIVE-RELATED"/>
    <property type="match status" value="1"/>
</dbReference>
<keyword evidence="1" id="KW-0175">Coiled coil</keyword>
<dbReference type="PANTHER" id="PTHR41259">
    <property type="entry name" value="DOUBLE-STRAND BREAK REPAIR RAD50 ATPASE, PUTATIVE-RELATED"/>
    <property type="match status" value="1"/>
</dbReference>
<dbReference type="KEGG" id="cted:CTEST_05135"/>
<dbReference type="Gene3D" id="3.40.50.300">
    <property type="entry name" value="P-loop containing nucleotide triphosphate hydrolases"/>
    <property type="match status" value="2"/>
</dbReference>
<evidence type="ECO:0000259" key="2">
    <source>
        <dbReference type="Pfam" id="PF13476"/>
    </source>
</evidence>
<dbReference type="RefSeq" id="WP_052844306.1">
    <property type="nucleotide sequence ID" value="NZ_CP011545.1"/>
</dbReference>
<organism evidence="3 4">
    <name type="scientific">Corynebacterium testudinoris</name>
    <dbReference type="NCBI Taxonomy" id="136857"/>
    <lineage>
        <taxon>Bacteria</taxon>
        <taxon>Bacillati</taxon>
        <taxon>Actinomycetota</taxon>
        <taxon>Actinomycetes</taxon>
        <taxon>Mycobacteriales</taxon>
        <taxon>Corynebacteriaceae</taxon>
        <taxon>Corynebacterium</taxon>
    </lineage>
</organism>
<accession>A0A0G3H4Y2</accession>
<dbReference type="GO" id="GO:0006302">
    <property type="term" value="P:double-strand break repair"/>
    <property type="evidence" value="ECO:0007669"/>
    <property type="project" value="InterPro"/>
</dbReference>
<feature type="coiled-coil region" evidence="1">
    <location>
        <begin position="257"/>
        <end position="319"/>
    </location>
</feature>
<dbReference type="Pfam" id="PF13476">
    <property type="entry name" value="AAA_23"/>
    <property type="match status" value="1"/>
</dbReference>
<reference evidence="4" key="2">
    <citation type="submission" date="2015-05" db="EMBL/GenBank/DDBJ databases">
        <title>Complete genome sequence of Corynebacterium testudinoris DSM 44614, recovered from necrotic lesions in the mouth of a tortoise.</title>
        <authorList>
            <person name="Ruckert C."/>
            <person name="Albersmeier A."/>
            <person name="Winkler A."/>
            <person name="Tauch A."/>
        </authorList>
    </citation>
    <scope>NUCLEOTIDE SEQUENCE [LARGE SCALE GENOMIC DNA]</scope>
    <source>
        <strain evidence="4">DSM 44614</strain>
    </source>
</reference>
<dbReference type="STRING" id="136857.CTEST_05135"/>
<feature type="coiled-coil region" evidence="1">
    <location>
        <begin position="553"/>
        <end position="620"/>
    </location>
</feature>
<protein>
    <submittedName>
        <fullName evidence="3">AAA domain</fullName>
    </submittedName>
</protein>
<dbReference type="PATRIC" id="fig|136857.5.peg.1021"/>
<feature type="coiled-coil region" evidence="1">
    <location>
        <begin position="684"/>
        <end position="721"/>
    </location>
</feature>
<feature type="domain" description="Rad50/SbcC-type AAA" evidence="2">
    <location>
        <begin position="5"/>
        <end position="125"/>
    </location>
</feature>
<evidence type="ECO:0000313" key="4">
    <source>
        <dbReference type="Proteomes" id="UP000035540"/>
    </source>
</evidence>
<dbReference type="InterPro" id="IPR038729">
    <property type="entry name" value="Rad50/SbcC_AAA"/>
</dbReference>
<evidence type="ECO:0000313" key="3">
    <source>
        <dbReference type="EMBL" id="AKK08474.1"/>
    </source>
</evidence>
<proteinExistence type="predicted"/>
<dbReference type="AlphaFoldDB" id="A0A0G3H4Y2"/>
<dbReference type="GO" id="GO:0016887">
    <property type="term" value="F:ATP hydrolysis activity"/>
    <property type="evidence" value="ECO:0007669"/>
    <property type="project" value="InterPro"/>
</dbReference>
<dbReference type="Proteomes" id="UP000035540">
    <property type="component" value="Chromosome"/>
</dbReference>
<dbReference type="InterPro" id="IPR027417">
    <property type="entry name" value="P-loop_NTPase"/>
</dbReference>
<feature type="coiled-coil region" evidence="1">
    <location>
        <begin position="363"/>
        <end position="390"/>
    </location>
</feature>
<dbReference type="OrthoDB" id="3177877at2"/>